<evidence type="ECO:0000259" key="3">
    <source>
        <dbReference type="PROSITE" id="PS50883"/>
    </source>
</evidence>
<dbReference type="InterPro" id="IPR052155">
    <property type="entry name" value="Biofilm_reg_signaling"/>
</dbReference>
<proteinExistence type="predicted"/>
<keyword evidence="2" id="KW-0472">Membrane</keyword>
<reference evidence="6" key="1">
    <citation type="journal article" date="2019" name="Int. J. Syst. Evol. Microbiol.">
        <title>The Global Catalogue of Microorganisms (GCM) 10K type strain sequencing project: providing services to taxonomists for standard genome sequencing and annotation.</title>
        <authorList>
            <consortium name="The Broad Institute Genomics Platform"/>
            <consortium name="The Broad Institute Genome Sequencing Center for Infectious Disease"/>
            <person name="Wu L."/>
            <person name="Ma J."/>
        </authorList>
    </citation>
    <scope>NUCLEOTIDE SEQUENCE [LARGE SCALE GENOMIC DNA]</scope>
    <source>
        <strain evidence="6">CCUG 49584</strain>
    </source>
</reference>
<dbReference type="RefSeq" id="WP_289386440.1">
    <property type="nucleotide sequence ID" value="NZ_JAUCBM010000002.1"/>
</dbReference>
<evidence type="ECO:0000256" key="1">
    <source>
        <dbReference type="SAM" id="Coils"/>
    </source>
</evidence>
<dbReference type="InterPro" id="IPR001633">
    <property type="entry name" value="EAL_dom"/>
</dbReference>
<feature type="coiled-coil region" evidence="1">
    <location>
        <begin position="194"/>
        <end position="221"/>
    </location>
</feature>
<dbReference type="Gene3D" id="3.20.20.450">
    <property type="entry name" value="EAL domain"/>
    <property type="match status" value="1"/>
</dbReference>
<organism evidence="5 6">
    <name type="scientific">Pseudochrobactrum kiredjianiae</name>
    <dbReference type="NCBI Taxonomy" id="386305"/>
    <lineage>
        <taxon>Bacteria</taxon>
        <taxon>Pseudomonadati</taxon>
        <taxon>Pseudomonadota</taxon>
        <taxon>Alphaproteobacteria</taxon>
        <taxon>Hyphomicrobiales</taxon>
        <taxon>Brucellaceae</taxon>
        <taxon>Pseudochrobactrum</taxon>
    </lineage>
</organism>
<name>A0ABW3V6X3_9HYPH</name>
<dbReference type="Pfam" id="PF00563">
    <property type="entry name" value="EAL"/>
    <property type="match status" value="1"/>
</dbReference>
<dbReference type="Gene3D" id="3.30.70.270">
    <property type="match status" value="1"/>
</dbReference>
<evidence type="ECO:0000313" key="6">
    <source>
        <dbReference type="Proteomes" id="UP001597263"/>
    </source>
</evidence>
<dbReference type="PROSITE" id="PS50887">
    <property type="entry name" value="GGDEF"/>
    <property type="match status" value="1"/>
</dbReference>
<sequence length="642" mass="71834">MRRILGVIICCFMLATGYIAYVIAERQTSLQKFLRYNDSWAISQMLSEYLRLEERLAAFALGAEGSDRDEVQLRLDIIFSRLEAMEEGTLQDFIERNPEHSQLMSDLRNLLTRIDTQFAELDAEKIKALLPEMNRFDKPLTALASSSVAYDVSVINTAQQEVRQLHLIYTAVAGGLIVFGIALVVLLMRQNVLLNRAHGRMQRLTENLQEASGELKTQNDLLEHSAHHDALTGLPNRVLFRQNLEARMQFSRAGGPVAVVLLFDLDGFKDVNDTLGHDVGDLLLQVVASRFTTFSEKGDLICRLGGDEFAVISADLCPVSAYAYAQHLMDVISLPYQVNDHEIKIGTCSGVAIFSDEPEMEELFKHADLALYEAKAMGTGHISIFQPYMQTRLLEKKAFEADLLNALKNNEMAVFYQPQVNTYTREICGYEALLRWKHPQRGSVSPAEFIPVAEKIGLIHELGDWVLKVACQEAVNWRDPLKIAVNLSPFEFIAPDLTQRVEAILRETGLAPQRLELEITESALLNKNELTLQALRGFKAMGIQIAMDDFGTGYSSLGSLSSFPFDKIKIDRTFIHDLTTNPDARAIVELVTGIGQSLGMITIAEGIETEEELECLKQVGCDQVQGYLFGYPVPASELKHLQ</sequence>
<dbReference type="EMBL" id="JBHTMA010000037">
    <property type="protein sequence ID" value="MFD1227740.1"/>
    <property type="molecule type" value="Genomic_DNA"/>
</dbReference>
<dbReference type="InterPro" id="IPR029787">
    <property type="entry name" value="Nucleotide_cyclase"/>
</dbReference>
<dbReference type="SUPFAM" id="SSF141868">
    <property type="entry name" value="EAL domain-like"/>
    <property type="match status" value="1"/>
</dbReference>
<dbReference type="CDD" id="cd01948">
    <property type="entry name" value="EAL"/>
    <property type="match status" value="1"/>
</dbReference>
<dbReference type="PROSITE" id="PS50883">
    <property type="entry name" value="EAL"/>
    <property type="match status" value="1"/>
</dbReference>
<dbReference type="NCBIfam" id="TIGR00254">
    <property type="entry name" value="GGDEF"/>
    <property type="match status" value="1"/>
</dbReference>
<dbReference type="InterPro" id="IPR035919">
    <property type="entry name" value="EAL_sf"/>
</dbReference>
<dbReference type="SMART" id="SM00267">
    <property type="entry name" value="GGDEF"/>
    <property type="match status" value="1"/>
</dbReference>
<feature type="transmembrane region" description="Helical" evidence="2">
    <location>
        <begin position="167"/>
        <end position="188"/>
    </location>
</feature>
<keyword evidence="6" id="KW-1185">Reference proteome</keyword>
<gene>
    <name evidence="5" type="ORF">ACFQ35_11385</name>
</gene>
<dbReference type="PANTHER" id="PTHR44757">
    <property type="entry name" value="DIGUANYLATE CYCLASE DGCP"/>
    <property type="match status" value="1"/>
</dbReference>
<accession>A0ABW3V6X3</accession>
<protein>
    <submittedName>
        <fullName evidence="5">Bifunctional diguanylate cyclase/phosphodiesterase</fullName>
    </submittedName>
</protein>
<evidence type="ECO:0000259" key="4">
    <source>
        <dbReference type="PROSITE" id="PS50887"/>
    </source>
</evidence>
<dbReference type="Pfam" id="PF00990">
    <property type="entry name" value="GGDEF"/>
    <property type="match status" value="1"/>
</dbReference>
<dbReference type="InterPro" id="IPR043128">
    <property type="entry name" value="Rev_trsase/Diguanyl_cyclase"/>
</dbReference>
<keyword evidence="2" id="KW-0812">Transmembrane</keyword>
<dbReference type="Proteomes" id="UP001597263">
    <property type="component" value="Unassembled WGS sequence"/>
</dbReference>
<dbReference type="SUPFAM" id="SSF55073">
    <property type="entry name" value="Nucleotide cyclase"/>
    <property type="match status" value="1"/>
</dbReference>
<dbReference type="InterPro" id="IPR000160">
    <property type="entry name" value="GGDEF_dom"/>
</dbReference>
<evidence type="ECO:0000256" key="2">
    <source>
        <dbReference type="SAM" id="Phobius"/>
    </source>
</evidence>
<evidence type="ECO:0000313" key="5">
    <source>
        <dbReference type="EMBL" id="MFD1227740.1"/>
    </source>
</evidence>
<feature type="domain" description="GGDEF" evidence="4">
    <location>
        <begin position="256"/>
        <end position="387"/>
    </location>
</feature>
<feature type="domain" description="EAL" evidence="3">
    <location>
        <begin position="396"/>
        <end position="642"/>
    </location>
</feature>
<keyword evidence="2" id="KW-1133">Transmembrane helix</keyword>
<dbReference type="PANTHER" id="PTHR44757:SF2">
    <property type="entry name" value="BIOFILM ARCHITECTURE MAINTENANCE PROTEIN MBAA"/>
    <property type="match status" value="1"/>
</dbReference>
<dbReference type="CDD" id="cd01949">
    <property type="entry name" value="GGDEF"/>
    <property type="match status" value="1"/>
</dbReference>
<dbReference type="SMART" id="SM00052">
    <property type="entry name" value="EAL"/>
    <property type="match status" value="1"/>
</dbReference>
<comment type="caution">
    <text evidence="5">The sequence shown here is derived from an EMBL/GenBank/DDBJ whole genome shotgun (WGS) entry which is preliminary data.</text>
</comment>
<keyword evidence="1" id="KW-0175">Coiled coil</keyword>